<dbReference type="PRINTS" id="PR00051">
    <property type="entry name" value="DNAA"/>
</dbReference>
<evidence type="ECO:0000256" key="7">
    <source>
        <dbReference type="ARBA" id="ARBA00023125"/>
    </source>
</evidence>
<feature type="binding site" evidence="8">
    <location>
        <position position="165"/>
    </location>
    <ligand>
        <name>ATP</name>
        <dbReference type="ChEBI" id="CHEBI:30616"/>
    </ligand>
</feature>
<comment type="domain">
    <text evidence="8">Domain I is involved in oligomerization and binding regulators, domain II is flexibile and of varying length in different bacteria, domain III forms the AAA+ region, while domain IV binds dsDNA.</text>
</comment>
<comment type="caution">
    <text evidence="14">The sequence shown here is derived from an EMBL/GenBank/DDBJ whole genome shotgun (WGS) entry which is preliminary data.</text>
</comment>
<dbReference type="InterPro" id="IPR038454">
    <property type="entry name" value="DnaA_N_sf"/>
</dbReference>
<comment type="subunit">
    <text evidence="8">Oligomerizes as a right-handed, spiral filament on DNA at oriC.</text>
</comment>
<reference evidence="14 15" key="1">
    <citation type="journal article" date="2015" name="Nature">
        <title>rRNA introns, odd ribosomes, and small enigmatic genomes across a large radiation of phyla.</title>
        <authorList>
            <person name="Brown C.T."/>
            <person name="Hug L.A."/>
            <person name="Thomas B.C."/>
            <person name="Sharon I."/>
            <person name="Castelle C.J."/>
            <person name="Singh A."/>
            <person name="Wilkins M.J."/>
            <person name="Williams K.H."/>
            <person name="Banfield J.F."/>
        </authorList>
    </citation>
    <scope>NUCLEOTIDE SEQUENCE [LARGE SCALE GENOMIC DNA]</scope>
</reference>
<keyword evidence="6 8" id="KW-0446">Lipid-binding</keyword>
<comment type="similarity">
    <text evidence="1 8 11">Belongs to the DnaA family.</text>
</comment>
<evidence type="ECO:0000259" key="13">
    <source>
        <dbReference type="SMART" id="SM00760"/>
    </source>
</evidence>
<feature type="binding site" evidence="8">
    <location>
        <position position="164"/>
    </location>
    <ligand>
        <name>ATP</name>
        <dbReference type="ChEBI" id="CHEBI:30616"/>
    </ligand>
</feature>
<evidence type="ECO:0000313" key="15">
    <source>
        <dbReference type="Proteomes" id="UP000034036"/>
    </source>
</evidence>
<evidence type="ECO:0000256" key="10">
    <source>
        <dbReference type="RuleBase" id="RU000577"/>
    </source>
</evidence>
<dbReference type="GO" id="GO:0005737">
    <property type="term" value="C:cytoplasm"/>
    <property type="evidence" value="ECO:0007669"/>
    <property type="project" value="UniProtKB-SubCell"/>
</dbReference>
<keyword evidence="4 8" id="KW-0547">Nucleotide-binding</keyword>
<dbReference type="InterPro" id="IPR020591">
    <property type="entry name" value="Chromosome_initiator_DnaA-like"/>
</dbReference>
<dbReference type="Gene3D" id="3.30.300.180">
    <property type="match status" value="1"/>
</dbReference>
<dbReference type="PANTHER" id="PTHR30050">
    <property type="entry name" value="CHROMOSOMAL REPLICATION INITIATOR PROTEIN DNAA"/>
    <property type="match status" value="1"/>
</dbReference>
<evidence type="ECO:0000256" key="6">
    <source>
        <dbReference type="ARBA" id="ARBA00023121"/>
    </source>
</evidence>
<dbReference type="InterPro" id="IPR003593">
    <property type="entry name" value="AAA+_ATPase"/>
</dbReference>
<dbReference type="Gene3D" id="3.40.50.300">
    <property type="entry name" value="P-loop containing nucleotide triphosphate hydrolases"/>
    <property type="match status" value="1"/>
</dbReference>
<evidence type="ECO:0000256" key="9">
    <source>
        <dbReference type="NCBIfam" id="TIGR00362"/>
    </source>
</evidence>
<dbReference type="SMART" id="SM00760">
    <property type="entry name" value="Bac_DnaA_C"/>
    <property type="match status" value="1"/>
</dbReference>
<dbReference type="AlphaFoldDB" id="A0A0G0ZGK2"/>
<name>A0A0G0ZGK2_9BACT</name>
<proteinExistence type="inferred from homology"/>
<dbReference type="InterPro" id="IPR013317">
    <property type="entry name" value="DnaA_dom"/>
</dbReference>
<feature type="binding site" evidence="8">
    <location>
        <position position="161"/>
    </location>
    <ligand>
        <name>ATP</name>
        <dbReference type="ChEBI" id="CHEBI:30616"/>
    </ligand>
</feature>
<dbReference type="FunFam" id="3.40.50.300:FF:000668">
    <property type="entry name" value="Chromosomal replication initiator protein DnaA"/>
    <property type="match status" value="1"/>
</dbReference>
<dbReference type="STRING" id="1618659.UV11_C0013G0043"/>
<evidence type="ECO:0000256" key="4">
    <source>
        <dbReference type="ARBA" id="ARBA00022741"/>
    </source>
</evidence>
<comment type="subcellular location">
    <subcellularLocation>
        <location evidence="8">Cytoplasm</location>
    </subcellularLocation>
</comment>
<dbReference type="SMART" id="SM00382">
    <property type="entry name" value="AAA"/>
    <property type="match status" value="1"/>
</dbReference>
<comment type="caution">
    <text evidence="8">Lacks conserved residue(s) required for the propagation of feature annotation.</text>
</comment>
<sequence>MNNEEIWQAALTDLEVSVSKANFVTWFQNTSIATRQSGTIVLCVPNAFVKEWLEYKYHKTIMKSLRTLCPETRIVEYIISSQLQPLLQKQRRERVFEQREGEEQMEFKELLVDRDTNLNPRYTFENFVVGSFNELAHAASIAVTNNPGRVYNPLFIYGGVGLGKTHLLQSVGNAVKKTNPKSKIQYLSAERFTSELVNSMQNNEAHLFKEKYRSFDLLIIDDIQFIAGKTKTQEEFFHTFNSLYEAGKQIIFSSDKPPQSIQNLEERLRSRFEGGMVADISQPEYESRLAILKNKAISKEPQPSEEIIEFIAANVQKNIRELEGALNAVVARTKLSGRVLSIPEVKDILAKNTQPKKMVTANQIIKAVAEFYGVNEKSLYEKTRKKEVVKPRQIAMYLLREDFNGSYPYIGQRFGGRDHTTAIHSFEKVSQDIKKNSQLYAEIKLIRERLYEYSVE</sequence>
<comment type="function">
    <text evidence="8 10">Plays an essential role in the initiation and regulation of chromosomal replication. ATP-DnaA binds to the origin of replication (oriC) to initiate formation of the DNA replication initiation complex once per cell cycle. Binds the DnaA box (a 9 base pair repeat at the origin) and separates the double-stranded (ds)DNA. Forms a right-handed helical filament on oriC DNA; dsDNA binds to the exterior of the filament while single-stranded (ss)DNA is stabiized in the filament's interior. The ATP-DnaA-oriC complex binds and stabilizes one strand of the AT-rich DNA unwinding element (DUE), permitting loading of DNA polymerase. After initiation quickly degrades to an ADP-DnaA complex that is not apt for DNA replication. Binds acidic phospholipids.</text>
</comment>
<keyword evidence="7 8" id="KW-0238">DNA-binding</keyword>
<dbReference type="InterPro" id="IPR027417">
    <property type="entry name" value="P-loop_NTPase"/>
</dbReference>
<dbReference type="HAMAP" id="MF_00377">
    <property type="entry name" value="DnaA_bact"/>
    <property type="match status" value="1"/>
</dbReference>
<dbReference type="GO" id="GO:0005524">
    <property type="term" value="F:ATP binding"/>
    <property type="evidence" value="ECO:0007669"/>
    <property type="project" value="UniProtKB-UniRule"/>
</dbReference>
<gene>
    <name evidence="8" type="primary">dnaA</name>
    <name evidence="14" type="ORF">UV11_C0013G0043</name>
</gene>
<evidence type="ECO:0000256" key="11">
    <source>
        <dbReference type="RuleBase" id="RU004227"/>
    </source>
</evidence>
<dbReference type="Gene3D" id="1.10.1750.10">
    <property type="match status" value="1"/>
</dbReference>
<dbReference type="PATRIC" id="fig|1618659.3.peg.561"/>
<organism evidence="14 15">
    <name type="scientific">Candidatus Giovannonibacteria bacterium GW2011_GWF2_42_19</name>
    <dbReference type="NCBI Taxonomy" id="1618659"/>
    <lineage>
        <taxon>Bacteria</taxon>
        <taxon>Candidatus Giovannoniibacteriota</taxon>
    </lineage>
</organism>
<feature type="region of interest" description="Domain IV, binds dsDNA" evidence="8">
    <location>
        <begin position="334"/>
        <end position="456"/>
    </location>
</feature>
<dbReference type="GO" id="GO:0005886">
    <property type="term" value="C:plasma membrane"/>
    <property type="evidence" value="ECO:0007669"/>
    <property type="project" value="TreeGrafter"/>
</dbReference>
<dbReference type="CDD" id="cd06571">
    <property type="entry name" value="Bac_DnaA_C"/>
    <property type="match status" value="1"/>
</dbReference>
<dbReference type="EMBL" id="LCDF01000013">
    <property type="protein sequence ID" value="KKS47819.1"/>
    <property type="molecule type" value="Genomic_DNA"/>
</dbReference>
<evidence type="ECO:0000256" key="2">
    <source>
        <dbReference type="ARBA" id="ARBA00022490"/>
    </source>
</evidence>
<dbReference type="Gene3D" id="1.10.8.60">
    <property type="match status" value="1"/>
</dbReference>
<dbReference type="InterPro" id="IPR024633">
    <property type="entry name" value="DnaA_N_dom"/>
</dbReference>
<evidence type="ECO:0000256" key="5">
    <source>
        <dbReference type="ARBA" id="ARBA00022840"/>
    </source>
</evidence>
<dbReference type="Proteomes" id="UP000034036">
    <property type="component" value="Unassembled WGS sequence"/>
</dbReference>
<evidence type="ECO:0000259" key="12">
    <source>
        <dbReference type="SMART" id="SM00382"/>
    </source>
</evidence>
<dbReference type="GO" id="GO:0006270">
    <property type="term" value="P:DNA replication initiation"/>
    <property type="evidence" value="ECO:0007669"/>
    <property type="project" value="UniProtKB-UniRule"/>
</dbReference>
<dbReference type="SUPFAM" id="SSF48295">
    <property type="entry name" value="TrpR-like"/>
    <property type="match status" value="1"/>
</dbReference>
<dbReference type="Pfam" id="PF08299">
    <property type="entry name" value="Bac_DnaA_C"/>
    <property type="match status" value="1"/>
</dbReference>
<feature type="domain" description="Chromosomal replication initiator DnaA C-terminal" evidence="13">
    <location>
        <begin position="360"/>
        <end position="429"/>
    </location>
</feature>
<feature type="region of interest" description="Domain I, interacts with DnaA modulators" evidence="8">
    <location>
        <begin position="1"/>
        <end position="103"/>
    </location>
</feature>
<dbReference type="CDD" id="cd00009">
    <property type="entry name" value="AAA"/>
    <property type="match status" value="1"/>
</dbReference>
<dbReference type="InterPro" id="IPR001957">
    <property type="entry name" value="Chromosome_initiator_DnaA"/>
</dbReference>
<dbReference type="Pfam" id="PF00308">
    <property type="entry name" value="Bac_DnaA"/>
    <property type="match status" value="1"/>
</dbReference>
<keyword evidence="5 8" id="KW-0067">ATP-binding</keyword>
<dbReference type="GO" id="GO:0006275">
    <property type="term" value="P:regulation of DNA replication"/>
    <property type="evidence" value="ECO:0007669"/>
    <property type="project" value="UniProtKB-UniRule"/>
</dbReference>
<evidence type="ECO:0000256" key="1">
    <source>
        <dbReference type="ARBA" id="ARBA00006583"/>
    </source>
</evidence>
<dbReference type="GO" id="GO:0008289">
    <property type="term" value="F:lipid binding"/>
    <property type="evidence" value="ECO:0007669"/>
    <property type="project" value="UniProtKB-KW"/>
</dbReference>
<feature type="region of interest" description="Domain III, AAA+ region" evidence="8">
    <location>
        <begin position="117"/>
        <end position="333"/>
    </location>
</feature>
<evidence type="ECO:0000313" key="14">
    <source>
        <dbReference type="EMBL" id="KKS47819.1"/>
    </source>
</evidence>
<dbReference type="PANTHER" id="PTHR30050:SF2">
    <property type="entry name" value="CHROMOSOMAL REPLICATION INITIATOR PROTEIN DNAA"/>
    <property type="match status" value="1"/>
</dbReference>
<dbReference type="GO" id="GO:0003688">
    <property type="term" value="F:DNA replication origin binding"/>
    <property type="evidence" value="ECO:0007669"/>
    <property type="project" value="UniProtKB-UniRule"/>
</dbReference>
<keyword evidence="3 8" id="KW-0235">DNA replication</keyword>
<dbReference type="InterPro" id="IPR013159">
    <property type="entry name" value="DnaA_C"/>
</dbReference>
<feature type="binding site" evidence="8">
    <location>
        <position position="163"/>
    </location>
    <ligand>
        <name>ATP</name>
        <dbReference type="ChEBI" id="CHEBI:30616"/>
    </ligand>
</feature>
<accession>A0A0G0ZGK2</accession>
<evidence type="ECO:0000256" key="8">
    <source>
        <dbReference type="HAMAP-Rule" id="MF_00377"/>
    </source>
</evidence>
<feature type="domain" description="AAA+ ATPase" evidence="12">
    <location>
        <begin position="150"/>
        <end position="284"/>
    </location>
</feature>
<keyword evidence="2 8" id="KW-0963">Cytoplasm</keyword>
<dbReference type="SUPFAM" id="SSF52540">
    <property type="entry name" value="P-loop containing nucleoside triphosphate hydrolases"/>
    <property type="match status" value="1"/>
</dbReference>
<evidence type="ECO:0000256" key="3">
    <source>
        <dbReference type="ARBA" id="ARBA00022705"/>
    </source>
</evidence>
<dbReference type="InterPro" id="IPR010921">
    <property type="entry name" value="Trp_repressor/repl_initiator"/>
</dbReference>
<protein>
    <recommendedName>
        <fullName evidence="8 9">Chromosomal replication initiator protein DnaA</fullName>
    </recommendedName>
</protein>
<dbReference type="Pfam" id="PF11638">
    <property type="entry name" value="DnaA_N"/>
    <property type="match status" value="1"/>
</dbReference>
<dbReference type="NCBIfam" id="TIGR00362">
    <property type="entry name" value="DnaA"/>
    <property type="match status" value="1"/>
</dbReference>